<accession>A0ABQ2SNH0</accession>
<evidence type="ECO:0000313" key="2">
    <source>
        <dbReference type="EMBL" id="GGS32941.1"/>
    </source>
</evidence>
<evidence type="ECO:0000259" key="1">
    <source>
        <dbReference type="Pfam" id="PF03008"/>
    </source>
</evidence>
<dbReference type="PANTHER" id="PTHR34704:SF1">
    <property type="entry name" value="ATPASE"/>
    <property type="match status" value="1"/>
</dbReference>
<dbReference type="EMBL" id="BMTX01000002">
    <property type="protein sequence ID" value="GGS32941.1"/>
    <property type="molecule type" value="Genomic_DNA"/>
</dbReference>
<reference evidence="3" key="1">
    <citation type="journal article" date="2019" name="Int. J. Syst. Evol. Microbiol.">
        <title>The Global Catalogue of Microorganisms (GCM) 10K type strain sequencing project: providing services to taxonomists for standard genome sequencing and annotation.</title>
        <authorList>
            <consortium name="The Broad Institute Genomics Platform"/>
            <consortium name="The Broad Institute Genome Sequencing Center for Infectious Disease"/>
            <person name="Wu L."/>
            <person name="Ma J."/>
        </authorList>
    </citation>
    <scope>NUCLEOTIDE SEQUENCE [LARGE SCALE GENOMIC DNA]</scope>
    <source>
        <strain evidence="3">JCM 4416</strain>
    </source>
</reference>
<dbReference type="Proteomes" id="UP000597853">
    <property type="component" value="Unassembled WGS sequence"/>
</dbReference>
<dbReference type="Pfam" id="PF03008">
    <property type="entry name" value="DUF234"/>
    <property type="match status" value="1"/>
</dbReference>
<sequence length="169" mass="18864">MSLHPSKDRRYRVTDPYLRFWLHLLGPSMDEIERGRGDLTLARIRENWTNWRGRAVEPVVREALARLLPDGHLPAARAVGGHWTRTNDVEIDVVGADRAPVAKELLFVGSVKWLEQSPFDRHDLAALLRHRAALTDRPIPVVAIARSGVDCGGLDAVYGPGDLLAAWPL</sequence>
<evidence type="ECO:0000313" key="3">
    <source>
        <dbReference type="Proteomes" id="UP000597853"/>
    </source>
</evidence>
<organism evidence="2 3">
    <name type="scientific">Streptomyces pseudogriseolus</name>
    <name type="common">Streptomyces gancidicus</name>
    <name type="synonym">Streptomyces rubiginosus</name>
    <dbReference type="NCBI Taxonomy" id="36817"/>
    <lineage>
        <taxon>Bacteria</taxon>
        <taxon>Bacillati</taxon>
        <taxon>Actinomycetota</taxon>
        <taxon>Actinomycetes</taxon>
        <taxon>Kitasatosporales</taxon>
        <taxon>Streptomycetaceae</taxon>
        <taxon>Streptomyces</taxon>
        <taxon>Streptomyces pseudogriseolus group</taxon>
    </lineage>
</organism>
<gene>
    <name evidence="2" type="ORF">GCM10010285_09580</name>
</gene>
<feature type="domain" description="DUF234" evidence="1">
    <location>
        <begin position="21"/>
        <end position="115"/>
    </location>
</feature>
<comment type="caution">
    <text evidence="2">The sequence shown here is derived from an EMBL/GenBank/DDBJ whole genome shotgun (WGS) entry which is preliminary data.</text>
</comment>
<keyword evidence="3" id="KW-1185">Reference proteome</keyword>
<dbReference type="InterPro" id="IPR004256">
    <property type="entry name" value="DUF234"/>
</dbReference>
<protein>
    <recommendedName>
        <fullName evidence="1">DUF234 domain-containing protein</fullName>
    </recommendedName>
</protein>
<proteinExistence type="predicted"/>
<name>A0ABQ2SNH0_STREZ</name>
<dbReference type="PANTHER" id="PTHR34704">
    <property type="entry name" value="ATPASE"/>
    <property type="match status" value="1"/>
</dbReference>